<dbReference type="Gene3D" id="3.90.550.10">
    <property type="entry name" value="Spore Coat Polysaccharide Biosynthesis Protein SpsA, Chain A"/>
    <property type="match status" value="1"/>
</dbReference>
<protein>
    <submittedName>
        <fullName evidence="8">Nucleotidyl transferase domain-containing protein</fullName>
    </submittedName>
</protein>
<dbReference type="PANTHER" id="PTHR43584:SF3">
    <property type="entry name" value="BIFUNCTIONAL PROTEIN GLMU"/>
    <property type="match status" value="1"/>
</dbReference>
<comment type="catalytic activity">
    <reaction evidence="4">
        <text>alpha-D-glucosamine 1-phosphate + acetyl-CoA = N-acetyl-alpha-D-glucosamine 1-phosphate + CoA + H(+)</text>
        <dbReference type="Rhea" id="RHEA:13725"/>
        <dbReference type="ChEBI" id="CHEBI:15378"/>
        <dbReference type="ChEBI" id="CHEBI:57287"/>
        <dbReference type="ChEBI" id="CHEBI:57288"/>
        <dbReference type="ChEBI" id="CHEBI:57776"/>
        <dbReference type="ChEBI" id="CHEBI:58516"/>
        <dbReference type="EC" id="2.3.1.157"/>
    </reaction>
</comment>
<dbReference type="KEGG" id="dmm:dnm_092990"/>
<gene>
    <name evidence="8" type="ORF">dnm_092990</name>
</gene>
<evidence type="ECO:0000256" key="5">
    <source>
        <dbReference type="ARBA" id="ARBA00048493"/>
    </source>
</evidence>
<keyword evidence="3" id="KW-0012">Acyltransferase</keyword>
<name>A0A975BWS1_9BACT</name>
<sequence>MQEKKVAVIILAAGMGTRMKSDKAKVLHEILGKPMVLYVVETAKMITNDIILVIGNQAEKVREVVSEKNNDVIFALQEKQLGTGHAVLCAISAIPEHIEDVIILCGDVPLIRSDTLMQFIDDHTEKKRDVSLLAVQVDNPKGYGRILTDKKMNLVGIVEEADATDEQKKIKTINTGIYCVKKEILINALQQVKPDNAQGEFYLTDIIEIAYKAEKVIGVLIGTDANEVVGVNTPHDLMTVETIINDRQIKMS</sequence>
<dbReference type="Pfam" id="PF00483">
    <property type="entry name" value="NTP_transferase"/>
    <property type="match status" value="1"/>
</dbReference>
<evidence type="ECO:0000256" key="6">
    <source>
        <dbReference type="ARBA" id="ARBA00049628"/>
    </source>
</evidence>
<dbReference type="Proteomes" id="UP000663722">
    <property type="component" value="Chromosome"/>
</dbReference>
<dbReference type="InterPro" id="IPR005835">
    <property type="entry name" value="NTP_transferase_dom"/>
</dbReference>
<evidence type="ECO:0000256" key="1">
    <source>
        <dbReference type="ARBA" id="ARBA00022679"/>
    </source>
</evidence>
<reference evidence="8" key="1">
    <citation type="journal article" date="2021" name="Microb. Physiol.">
        <title>Proteogenomic Insights into the Physiology of Marine, Sulfate-Reducing, Filamentous Desulfonema limicola and Desulfonema magnum.</title>
        <authorList>
            <person name="Schnaars V."/>
            <person name="Wohlbrand L."/>
            <person name="Scheve S."/>
            <person name="Hinrichs C."/>
            <person name="Reinhardt R."/>
            <person name="Rabus R."/>
        </authorList>
    </citation>
    <scope>NUCLEOTIDE SEQUENCE</scope>
    <source>
        <strain evidence="8">4be13</strain>
    </source>
</reference>
<feature type="domain" description="Nucleotidyl transferase" evidence="7">
    <location>
        <begin position="8"/>
        <end position="217"/>
    </location>
</feature>
<dbReference type="EMBL" id="CP061800">
    <property type="protein sequence ID" value="QTA93199.1"/>
    <property type="molecule type" value="Genomic_DNA"/>
</dbReference>
<evidence type="ECO:0000313" key="9">
    <source>
        <dbReference type="Proteomes" id="UP000663722"/>
    </source>
</evidence>
<keyword evidence="2" id="KW-0548">Nucleotidyltransferase</keyword>
<dbReference type="GO" id="GO:0003977">
    <property type="term" value="F:UDP-N-acetylglucosamine diphosphorylase activity"/>
    <property type="evidence" value="ECO:0007669"/>
    <property type="project" value="UniProtKB-EC"/>
</dbReference>
<accession>A0A975BWS1</accession>
<evidence type="ECO:0000256" key="4">
    <source>
        <dbReference type="ARBA" id="ARBA00048247"/>
    </source>
</evidence>
<dbReference type="AlphaFoldDB" id="A0A975BWS1"/>
<dbReference type="SUPFAM" id="SSF53448">
    <property type="entry name" value="Nucleotide-diphospho-sugar transferases"/>
    <property type="match status" value="1"/>
</dbReference>
<evidence type="ECO:0000256" key="3">
    <source>
        <dbReference type="ARBA" id="ARBA00023315"/>
    </source>
</evidence>
<keyword evidence="1 8" id="KW-0808">Transferase</keyword>
<comment type="catalytic activity">
    <reaction evidence="5">
        <text>N-acetyl-alpha-D-glucosamine 1-phosphate + UTP + H(+) = UDP-N-acetyl-alpha-D-glucosamine + diphosphate</text>
        <dbReference type="Rhea" id="RHEA:13509"/>
        <dbReference type="ChEBI" id="CHEBI:15378"/>
        <dbReference type="ChEBI" id="CHEBI:33019"/>
        <dbReference type="ChEBI" id="CHEBI:46398"/>
        <dbReference type="ChEBI" id="CHEBI:57705"/>
        <dbReference type="ChEBI" id="CHEBI:57776"/>
        <dbReference type="EC" id="2.7.7.23"/>
    </reaction>
</comment>
<organism evidence="8 9">
    <name type="scientific">Desulfonema magnum</name>
    <dbReference type="NCBI Taxonomy" id="45655"/>
    <lineage>
        <taxon>Bacteria</taxon>
        <taxon>Pseudomonadati</taxon>
        <taxon>Thermodesulfobacteriota</taxon>
        <taxon>Desulfobacteria</taxon>
        <taxon>Desulfobacterales</taxon>
        <taxon>Desulfococcaceae</taxon>
        <taxon>Desulfonema</taxon>
    </lineage>
</organism>
<comment type="function">
    <text evidence="6">Catalyzes the last two sequential reactions in the de novo biosynthetic pathway for UDP-N-acetylglucosamine (UDP-GlcNAc). The C-terminal domain catalyzes the transfer of acetyl group from acetyl coenzyme A to glucosamine-1-phosphate (GlcN-1-P) to produce N-acetylglucosamine-1-phosphate (GlcNAc-1-P), which is converted into UDP-GlcNAc by the transfer of uridine 5-monophosphate (from uridine 5-triphosphate), a reaction catalyzed by the N-terminal domain.</text>
</comment>
<evidence type="ECO:0000256" key="2">
    <source>
        <dbReference type="ARBA" id="ARBA00022695"/>
    </source>
</evidence>
<dbReference type="RefSeq" id="WP_207680245.1">
    <property type="nucleotide sequence ID" value="NZ_CP061800.1"/>
</dbReference>
<keyword evidence="9" id="KW-1185">Reference proteome</keyword>
<proteinExistence type="predicted"/>
<dbReference type="CDD" id="cd02540">
    <property type="entry name" value="GT2_GlmU_N_bac"/>
    <property type="match status" value="1"/>
</dbReference>
<dbReference type="PANTHER" id="PTHR43584">
    <property type="entry name" value="NUCLEOTIDYL TRANSFERASE"/>
    <property type="match status" value="1"/>
</dbReference>
<dbReference type="InterPro" id="IPR029044">
    <property type="entry name" value="Nucleotide-diphossugar_trans"/>
</dbReference>
<evidence type="ECO:0000313" key="8">
    <source>
        <dbReference type="EMBL" id="QTA93199.1"/>
    </source>
</evidence>
<evidence type="ECO:0000259" key="7">
    <source>
        <dbReference type="Pfam" id="PF00483"/>
    </source>
</evidence>
<dbReference type="GO" id="GO:0019134">
    <property type="term" value="F:glucosamine-1-phosphate N-acetyltransferase activity"/>
    <property type="evidence" value="ECO:0007669"/>
    <property type="project" value="UniProtKB-EC"/>
</dbReference>
<dbReference type="InterPro" id="IPR050065">
    <property type="entry name" value="GlmU-like"/>
</dbReference>